<gene>
    <name evidence="2" type="ORF">KY290_000288</name>
</gene>
<evidence type="ECO:0000313" key="3">
    <source>
        <dbReference type="Proteomes" id="UP000826656"/>
    </source>
</evidence>
<dbReference type="Pfam" id="PF08268">
    <property type="entry name" value="FBA_3"/>
    <property type="match status" value="1"/>
</dbReference>
<dbReference type="InterPro" id="IPR013187">
    <property type="entry name" value="F-box-assoc_dom_typ3"/>
</dbReference>
<dbReference type="EMBL" id="JAIVGD010000001">
    <property type="protein sequence ID" value="KAH0780690.1"/>
    <property type="molecule type" value="Genomic_DNA"/>
</dbReference>
<reference evidence="2 3" key="1">
    <citation type="journal article" date="2021" name="bioRxiv">
        <title>Chromosome-scale and haplotype-resolved genome assembly of a tetraploid potato cultivar.</title>
        <authorList>
            <person name="Sun H."/>
            <person name="Jiao W.-B."/>
            <person name="Krause K."/>
            <person name="Campoy J.A."/>
            <person name="Goel M."/>
            <person name="Folz-Donahue K."/>
            <person name="Kukat C."/>
            <person name="Huettel B."/>
            <person name="Schneeberger K."/>
        </authorList>
    </citation>
    <scope>NUCLEOTIDE SEQUENCE [LARGE SCALE GENOMIC DNA]</scope>
    <source>
        <strain evidence="2">SolTubOtavaFocal</strain>
        <tissue evidence="2">Leaves</tissue>
    </source>
</reference>
<feature type="domain" description="F-box associated beta-propeller type 3" evidence="1">
    <location>
        <begin position="98"/>
        <end position="213"/>
    </location>
</feature>
<name>A0ABQ7WL36_SOLTU</name>
<dbReference type="PANTHER" id="PTHR31672:SF13">
    <property type="entry name" value="F-BOX PROTEIN CPR30-LIKE"/>
    <property type="match status" value="1"/>
</dbReference>
<dbReference type="Proteomes" id="UP000826656">
    <property type="component" value="Unassembled WGS sequence"/>
</dbReference>
<evidence type="ECO:0000313" key="2">
    <source>
        <dbReference type="EMBL" id="KAH0780690.1"/>
    </source>
</evidence>
<sequence length="251" mass="29212">MGNSQKNDTSIDDSVETNLLDTFLETLVGRDFLRPWELTSKRKYLWTSSVGYPCYLFSDSSVSKFWKRLISDPYFNMKHQRHHKNDLNSQKLLVTVHMVTFFSSSSLSTVQLVEDVQNLDCPTNCIPDHYCNIYGSCNGLVLVDIYNRYDKQLLLWNPSTRESTILPHRDFISSDDYKILKLGSYDFEQPFSYEILALKSGSWRKIRNYPSRICPNKGYTLEIEPKFDEDHKMEPLSFLNGALHWVGFSGN</sequence>
<accession>A0ABQ7WL36</accession>
<dbReference type="InterPro" id="IPR050796">
    <property type="entry name" value="SCF_F-box_component"/>
</dbReference>
<proteinExistence type="predicted"/>
<comment type="caution">
    <text evidence="2">The sequence shown here is derived from an EMBL/GenBank/DDBJ whole genome shotgun (WGS) entry which is preliminary data.</text>
</comment>
<protein>
    <recommendedName>
        <fullName evidence="1">F-box associated beta-propeller type 3 domain-containing protein</fullName>
    </recommendedName>
</protein>
<evidence type="ECO:0000259" key="1">
    <source>
        <dbReference type="Pfam" id="PF08268"/>
    </source>
</evidence>
<dbReference type="PANTHER" id="PTHR31672">
    <property type="entry name" value="BNACNNG10540D PROTEIN"/>
    <property type="match status" value="1"/>
</dbReference>
<organism evidence="2 3">
    <name type="scientific">Solanum tuberosum</name>
    <name type="common">Potato</name>
    <dbReference type="NCBI Taxonomy" id="4113"/>
    <lineage>
        <taxon>Eukaryota</taxon>
        <taxon>Viridiplantae</taxon>
        <taxon>Streptophyta</taxon>
        <taxon>Embryophyta</taxon>
        <taxon>Tracheophyta</taxon>
        <taxon>Spermatophyta</taxon>
        <taxon>Magnoliopsida</taxon>
        <taxon>eudicotyledons</taxon>
        <taxon>Gunneridae</taxon>
        <taxon>Pentapetalae</taxon>
        <taxon>asterids</taxon>
        <taxon>lamiids</taxon>
        <taxon>Solanales</taxon>
        <taxon>Solanaceae</taxon>
        <taxon>Solanoideae</taxon>
        <taxon>Solaneae</taxon>
        <taxon>Solanum</taxon>
    </lineage>
</organism>
<keyword evidence="3" id="KW-1185">Reference proteome</keyword>